<comment type="caution">
    <text evidence="1">The sequence shown here is derived from an EMBL/GenBank/DDBJ whole genome shotgun (WGS) entry which is preliminary data.</text>
</comment>
<keyword evidence="2" id="KW-1185">Reference proteome</keyword>
<sequence length="113" mass="13152">MPNYARRRDDLLAQIPHGPWSINFPALPPLNAAVIARTLARAKPVMQRLAIDKRKFNPVGHRLRIQLRREDIVRVLDKHRCETGLTRRGLARRCQNSWQAIDTSWPDEARENI</sequence>
<reference evidence="1 2" key="1">
    <citation type="submission" date="2023-11" db="EMBL/GenBank/DDBJ databases">
        <authorList>
            <person name="Okamura Y."/>
        </authorList>
    </citation>
    <scope>NUCLEOTIDE SEQUENCE [LARGE SCALE GENOMIC DNA]</scope>
</reference>
<accession>A0AAV1K3A0</accession>
<dbReference type="Proteomes" id="UP001497472">
    <property type="component" value="Unassembled WGS sequence"/>
</dbReference>
<protein>
    <submittedName>
        <fullName evidence="1">Uncharacterized protein</fullName>
    </submittedName>
</protein>
<name>A0AAV1K3A0_9NEOP</name>
<organism evidence="1 2">
    <name type="scientific">Leptosia nina</name>
    <dbReference type="NCBI Taxonomy" id="320188"/>
    <lineage>
        <taxon>Eukaryota</taxon>
        <taxon>Metazoa</taxon>
        <taxon>Ecdysozoa</taxon>
        <taxon>Arthropoda</taxon>
        <taxon>Hexapoda</taxon>
        <taxon>Insecta</taxon>
        <taxon>Pterygota</taxon>
        <taxon>Neoptera</taxon>
        <taxon>Endopterygota</taxon>
        <taxon>Lepidoptera</taxon>
        <taxon>Glossata</taxon>
        <taxon>Ditrysia</taxon>
        <taxon>Papilionoidea</taxon>
        <taxon>Pieridae</taxon>
        <taxon>Pierinae</taxon>
        <taxon>Leptosia</taxon>
    </lineage>
</organism>
<dbReference type="EMBL" id="CAVLEF010000280">
    <property type="protein sequence ID" value="CAK1555164.1"/>
    <property type="molecule type" value="Genomic_DNA"/>
</dbReference>
<proteinExistence type="predicted"/>
<gene>
    <name evidence="1" type="ORF">LNINA_LOCUS14000</name>
</gene>
<evidence type="ECO:0000313" key="1">
    <source>
        <dbReference type="EMBL" id="CAK1555164.1"/>
    </source>
</evidence>
<evidence type="ECO:0000313" key="2">
    <source>
        <dbReference type="Proteomes" id="UP001497472"/>
    </source>
</evidence>
<dbReference type="AlphaFoldDB" id="A0AAV1K3A0"/>